<dbReference type="Proteomes" id="UP001175228">
    <property type="component" value="Unassembled WGS sequence"/>
</dbReference>
<comment type="caution">
    <text evidence="1">The sequence shown here is derived from an EMBL/GenBank/DDBJ whole genome shotgun (WGS) entry which is preliminary data.</text>
</comment>
<gene>
    <name evidence="1" type="ORF">EDD18DRAFT_1110244</name>
</gene>
<sequence>MLKFVTIAHAHNIYFYHPFFCKIKCGANGQSPTKEECWIEVWAWLGDMALSIWSCIHKTSPMSSTCPIPPVWSLHNWLGMQSISRRQLLGLIEPHPDYGPVLGKLLFFKEVNSHMELLLQQDRLLKTLNRLMRQYWLLAIMVSGHMMHPDPCTCHPFLFLFSLPDLLQMLLHSSTVCFIAAFYCFYMDKLYPDLRSTVSIHTCSLMSYVPMSIFGHIFGATSSVLVEPCKSTYSISYALPRFYDVTSSTFAGYVALGTPKAFCALPQLPLLSLLMLCSVYDD</sequence>
<dbReference type="AlphaFoldDB" id="A0AA39ULS4"/>
<evidence type="ECO:0000313" key="1">
    <source>
        <dbReference type="EMBL" id="KAK0488264.1"/>
    </source>
</evidence>
<dbReference type="EMBL" id="JAUEPU010000039">
    <property type="protein sequence ID" value="KAK0488264.1"/>
    <property type="molecule type" value="Genomic_DNA"/>
</dbReference>
<protein>
    <submittedName>
        <fullName evidence="1">Uncharacterized protein</fullName>
    </submittedName>
</protein>
<keyword evidence="2" id="KW-1185">Reference proteome</keyword>
<evidence type="ECO:0000313" key="2">
    <source>
        <dbReference type="Proteomes" id="UP001175228"/>
    </source>
</evidence>
<proteinExistence type="predicted"/>
<name>A0AA39ULS4_9AGAR</name>
<organism evidence="1 2">
    <name type="scientific">Armillaria luteobubalina</name>
    <dbReference type="NCBI Taxonomy" id="153913"/>
    <lineage>
        <taxon>Eukaryota</taxon>
        <taxon>Fungi</taxon>
        <taxon>Dikarya</taxon>
        <taxon>Basidiomycota</taxon>
        <taxon>Agaricomycotina</taxon>
        <taxon>Agaricomycetes</taxon>
        <taxon>Agaricomycetidae</taxon>
        <taxon>Agaricales</taxon>
        <taxon>Marasmiineae</taxon>
        <taxon>Physalacriaceae</taxon>
        <taxon>Armillaria</taxon>
    </lineage>
</organism>
<accession>A0AA39ULS4</accession>
<reference evidence="1" key="1">
    <citation type="submission" date="2023-06" db="EMBL/GenBank/DDBJ databases">
        <authorList>
            <consortium name="Lawrence Berkeley National Laboratory"/>
            <person name="Ahrendt S."/>
            <person name="Sahu N."/>
            <person name="Indic B."/>
            <person name="Wong-Bajracharya J."/>
            <person name="Merenyi Z."/>
            <person name="Ke H.-M."/>
            <person name="Monk M."/>
            <person name="Kocsube S."/>
            <person name="Drula E."/>
            <person name="Lipzen A."/>
            <person name="Balint B."/>
            <person name="Henrissat B."/>
            <person name="Andreopoulos B."/>
            <person name="Martin F.M."/>
            <person name="Harder C.B."/>
            <person name="Rigling D."/>
            <person name="Ford K.L."/>
            <person name="Foster G.D."/>
            <person name="Pangilinan J."/>
            <person name="Papanicolaou A."/>
            <person name="Barry K."/>
            <person name="LaButti K."/>
            <person name="Viragh M."/>
            <person name="Koriabine M."/>
            <person name="Yan M."/>
            <person name="Riley R."/>
            <person name="Champramary S."/>
            <person name="Plett K.L."/>
            <person name="Tsai I.J."/>
            <person name="Slot J."/>
            <person name="Sipos G."/>
            <person name="Plett J."/>
            <person name="Nagy L.G."/>
            <person name="Grigoriev I.V."/>
        </authorList>
    </citation>
    <scope>NUCLEOTIDE SEQUENCE</scope>
    <source>
        <strain evidence="1">HWK02</strain>
    </source>
</reference>